<dbReference type="InterPro" id="IPR036188">
    <property type="entry name" value="FAD/NAD-bd_sf"/>
</dbReference>
<gene>
    <name evidence="2" type="ORF">GGQ97_001499</name>
</gene>
<dbReference type="NCBIfam" id="TIGR01789">
    <property type="entry name" value="lycopene_cycl"/>
    <property type="match status" value="1"/>
</dbReference>
<evidence type="ECO:0000313" key="2">
    <source>
        <dbReference type="EMBL" id="NJC05706.1"/>
    </source>
</evidence>
<dbReference type="GO" id="GO:0016705">
    <property type="term" value="F:oxidoreductase activity, acting on paired donors, with incorporation or reduction of molecular oxygen"/>
    <property type="evidence" value="ECO:0007669"/>
    <property type="project" value="InterPro"/>
</dbReference>
<dbReference type="NCBIfam" id="TIGR01790">
    <property type="entry name" value="carotene-cycl"/>
    <property type="match status" value="1"/>
</dbReference>
<comment type="similarity">
    <text evidence="1">Belongs to the lycopene cyclase family.</text>
</comment>
<reference evidence="2 3" key="1">
    <citation type="submission" date="2020-03" db="EMBL/GenBank/DDBJ databases">
        <title>Genomic Encyclopedia of Type Strains, Phase IV (KMG-IV): sequencing the most valuable type-strain genomes for metagenomic binning, comparative biology and taxonomic classification.</title>
        <authorList>
            <person name="Goeker M."/>
        </authorList>
    </citation>
    <scope>NUCLEOTIDE SEQUENCE [LARGE SCALE GENOMIC DNA]</scope>
    <source>
        <strain evidence="2 3">DSM 16846</strain>
    </source>
</reference>
<dbReference type="Proteomes" id="UP000558192">
    <property type="component" value="Unassembled WGS sequence"/>
</dbReference>
<dbReference type="SUPFAM" id="SSF51905">
    <property type="entry name" value="FAD/NAD(P)-binding domain"/>
    <property type="match status" value="1"/>
</dbReference>
<protein>
    <submittedName>
        <fullName evidence="2">Lycopene beta-cyclase</fullName>
        <ecNumber evidence="2">5.5.1.19</ecNumber>
    </submittedName>
</protein>
<comment type="caution">
    <text evidence="2">The sequence shown here is derived from an EMBL/GenBank/DDBJ whole genome shotgun (WGS) entry which is preliminary data.</text>
</comment>
<dbReference type="Gene3D" id="3.50.50.60">
    <property type="entry name" value="FAD/NAD(P)-binding domain"/>
    <property type="match status" value="1"/>
</dbReference>
<dbReference type="RefSeq" id="WP_168068427.1">
    <property type="nucleotide sequence ID" value="NZ_JAATJC010000001.1"/>
</dbReference>
<proteinExistence type="inferred from homology"/>
<keyword evidence="3" id="KW-1185">Reference proteome</keyword>
<evidence type="ECO:0000256" key="1">
    <source>
        <dbReference type="ARBA" id="ARBA00006599"/>
    </source>
</evidence>
<dbReference type="GO" id="GO:0016117">
    <property type="term" value="P:carotenoid biosynthetic process"/>
    <property type="evidence" value="ECO:0007669"/>
    <property type="project" value="InterPro"/>
</dbReference>
<evidence type="ECO:0000313" key="3">
    <source>
        <dbReference type="Proteomes" id="UP000558192"/>
    </source>
</evidence>
<name>A0A7X6BH38_9SPHN</name>
<accession>A0A7X6BH38</accession>
<sequence>MRAVDLVIVGGGLAGGLCALALRRRRPDLRILLVEPDATIGGNHLWSFFESDVDRRHRWLTDPLIRHRWPGYEVRFPAHRRHLDQTYQTIESEALDAAVRTALDPDEILQSIVSDLGPTHVILDGGRRIDAAAVLDARGGKAKGLELGWQKFVGQLLTIPQGHGLADPIVMDATVEQHDGYRFVYCLPFSPTQLFVEDTYYSDGPEIDHDQLRDRIGDYAAAQGWQVAERTREEQGALPVVTGGDFDKLWPRHDPVARAGARGGFFHPLTSYSLPDAVRFAVWLAEKAPLDATLGAATRKRAARHWKRGAFYRLLTALLFHAAAPHDRYRVLERFYRLSGPLIARFYAGTSTGLDKARVLSGKPPVPFFRALRVLKDSL</sequence>
<dbReference type="Pfam" id="PF05834">
    <property type="entry name" value="Lycopene_cycl"/>
    <property type="match status" value="1"/>
</dbReference>
<dbReference type="AlphaFoldDB" id="A0A7X6BH38"/>
<dbReference type="InterPro" id="IPR010108">
    <property type="entry name" value="Lycopene_cyclase_b/e"/>
</dbReference>
<keyword evidence="2" id="KW-0413">Isomerase</keyword>
<organism evidence="2 3">
    <name type="scientific">Sphingomonas kaistensis</name>
    <dbReference type="NCBI Taxonomy" id="298708"/>
    <lineage>
        <taxon>Bacteria</taxon>
        <taxon>Pseudomonadati</taxon>
        <taxon>Pseudomonadota</taxon>
        <taxon>Alphaproteobacteria</taxon>
        <taxon>Sphingomonadales</taxon>
        <taxon>Sphingomonadaceae</taxon>
        <taxon>Sphingomonas</taxon>
    </lineage>
</organism>
<dbReference type="GO" id="GO:0045436">
    <property type="term" value="F:lycopene beta cyclase activity"/>
    <property type="evidence" value="ECO:0007669"/>
    <property type="project" value="InterPro"/>
</dbReference>
<dbReference type="EC" id="5.5.1.19" evidence="2"/>
<dbReference type="EMBL" id="JAATJC010000001">
    <property type="protein sequence ID" value="NJC05706.1"/>
    <property type="molecule type" value="Genomic_DNA"/>
</dbReference>
<dbReference type="InterPro" id="IPR008461">
    <property type="entry name" value="CrtY"/>
</dbReference>